<evidence type="ECO:0000256" key="7">
    <source>
        <dbReference type="ARBA" id="ARBA00004656"/>
    </source>
</evidence>
<gene>
    <name evidence="21" type="ORF">P7K49_016798</name>
</gene>
<dbReference type="EMBL" id="JASSZA010000007">
    <property type="protein sequence ID" value="KAK2107284.1"/>
    <property type="molecule type" value="Genomic_DNA"/>
</dbReference>
<evidence type="ECO:0000256" key="16">
    <source>
        <dbReference type="ARBA" id="ARBA00023136"/>
    </source>
</evidence>
<evidence type="ECO:0000313" key="22">
    <source>
        <dbReference type="Proteomes" id="UP001266305"/>
    </source>
</evidence>
<keyword evidence="11" id="KW-1003">Cell membrane</keyword>
<dbReference type="Pfam" id="PF03821">
    <property type="entry name" value="Mtp"/>
    <property type="match status" value="1"/>
</dbReference>
<evidence type="ECO:0000256" key="6">
    <source>
        <dbReference type="ARBA" id="ARBA00004414"/>
    </source>
</evidence>
<evidence type="ECO:0000256" key="20">
    <source>
        <dbReference type="ARBA" id="ARBA00046444"/>
    </source>
</evidence>
<evidence type="ECO:0000256" key="13">
    <source>
        <dbReference type="ARBA" id="ARBA00022753"/>
    </source>
</evidence>
<evidence type="ECO:0000256" key="15">
    <source>
        <dbReference type="ARBA" id="ARBA00022989"/>
    </source>
</evidence>
<protein>
    <recommendedName>
        <fullName evidence="9">Lysosomal-associated transmembrane protein 4B</fullName>
    </recommendedName>
</protein>
<evidence type="ECO:0000256" key="3">
    <source>
        <dbReference type="ARBA" id="ARBA00004316"/>
    </source>
</evidence>
<evidence type="ECO:0000256" key="12">
    <source>
        <dbReference type="ARBA" id="ARBA00022692"/>
    </source>
</evidence>
<comment type="subcellular location">
    <subcellularLocation>
        <location evidence="2">Cell membrane</location>
    </subcellularLocation>
    <subcellularLocation>
        <location evidence="3">Cell projection</location>
    </subcellularLocation>
    <subcellularLocation>
        <location evidence="1">Endomembrane system</location>
        <topology evidence="1">Multi-pass membrane protein</topology>
    </subcellularLocation>
    <subcellularLocation>
        <location evidence="5">Endosome</location>
        <location evidence="5">Multivesicular body lumen</location>
    </subcellularLocation>
    <subcellularLocation>
        <location evidence="4">Endosome</location>
        <location evidence="4">Multivesicular body membrane</location>
    </subcellularLocation>
    <subcellularLocation>
        <location evidence="6">Late endosome membrane</location>
    </subcellularLocation>
    <subcellularLocation>
        <location evidence="7">Lysosome membrane</location>
    </subcellularLocation>
</comment>
<organism evidence="21 22">
    <name type="scientific">Saguinus oedipus</name>
    <name type="common">Cotton-top tamarin</name>
    <name type="synonym">Oedipomidas oedipus</name>
    <dbReference type="NCBI Taxonomy" id="9490"/>
    <lineage>
        <taxon>Eukaryota</taxon>
        <taxon>Metazoa</taxon>
        <taxon>Chordata</taxon>
        <taxon>Craniata</taxon>
        <taxon>Vertebrata</taxon>
        <taxon>Euteleostomi</taxon>
        <taxon>Mammalia</taxon>
        <taxon>Eutheria</taxon>
        <taxon>Euarchontoglires</taxon>
        <taxon>Primates</taxon>
        <taxon>Haplorrhini</taxon>
        <taxon>Platyrrhini</taxon>
        <taxon>Cebidae</taxon>
        <taxon>Callitrichinae</taxon>
        <taxon>Saguinus</taxon>
    </lineage>
</organism>
<evidence type="ECO:0000256" key="9">
    <source>
        <dbReference type="ARBA" id="ARBA00018954"/>
    </source>
</evidence>
<evidence type="ECO:0000256" key="5">
    <source>
        <dbReference type="ARBA" id="ARBA00004356"/>
    </source>
</evidence>
<evidence type="ECO:0000256" key="8">
    <source>
        <dbReference type="ARBA" id="ARBA00010076"/>
    </source>
</evidence>
<sequence length="162" mass="18189">MLGQLAQANGELLWDHPEFEIDQSCNRFRMAGREETKFKDILRNGLDDNEHFQKVVQGIDLNQIRGLGFDATCSLVVLDKQFHPLPVNHEETCDKISINIIFTLKGYLISCVGNSYRHINGRNSSDVPIYITSNDDTVLLPPCDDATVNVAAKEPPPPYVFA</sequence>
<evidence type="ECO:0000256" key="18">
    <source>
        <dbReference type="ARBA" id="ARBA00023273"/>
    </source>
</evidence>
<reference evidence="21 22" key="1">
    <citation type="submission" date="2023-05" db="EMBL/GenBank/DDBJ databases">
        <title>B98-5 Cell Line De Novo Hybrid Assembly: An Optical Mapping Approach.</title>
        <authorList>
            <person name="Kananen K."/>
            <person name="Auerbach J.A."/>
            <person name="Kautto E."/>
            <person name="Blachly J.S."/>
        </authorList>
    </citation>
    <scope>NUCLEOTIDE SEQUENCE [LARGE SCALE GENOMIC DNA]</scope>
    <source>
        <strain evidence="21">B95-8</strain>
        <tissue evidence="21">Cell line</tissue>
    </source>
</reference>
<keyword evidence="14" id="KW-0832">Ubl conjugation</keyword>
<comment type="function">
    <text evidence="19">Required for optimal lysosomal function. Blocks EGF-stimulated EGFR intraluminal sorting and degradation. Conversely by binding with the phosphatidylinositol 4,5-bisphosphate, regulates its PIP5K1C interaction, inhibits HGS ubiquitination and relieves LAPTM4B inhibition of EGFR degradation. Recruits SLC3A2 and SLC7A5 (the Leu transporter) to the lysosome, promoting entry of leucine and other essential amino acid (EAA) into the lysosome, stimulating activation of proton-transporting vacuolar (V)-ATPase protein pump (V-ATPase) and hence mTORC1 activation. Plays a role as negative regulator of TGFB1 production in regulatory T cells. Binds ceramide and facilitates its exit from late endosome in order to control cell death pathways.</text>
</comment>
<keyword evidence="16" id="KW-0472">Membrane</keyword>
<evidence type="ECO:0000256" key="1">
    <source>
        <dbReference type="ARBA" id="ARBA00004127"/>
    </source>
</evidence>
<dbReference type="InterPro" id="IPR004687">
    <property type="entry name" value="LAPTM4/5"/>
</dbReference>
<evidence type="ECO:0000256" key="19">
    <source>
        <dbReference type="ARBA" id="ARBA00045893"/>
    </source>
</evidence>
<comment type="subunit">
    <text evidence="20">Homooligomer; upon reaching the lysosomes. Interacts with MCOLN1. Interacts with NEDD4; may play a role in the lysosomal sorting of LAPTM4B; enhances HGS association with NEDD4; mediates inhibition of EGFR degradation. Interacts with PIP5K1C; promotes SNX5 association with LAPTM4B; kinase activity of PIP5K1C is required; interaction is regulated by phosphatidylinositol 4,5-bisphosphate generated by PIP5K1C. Interacts with HGS; promotes HGS ubiquitination. Interacts with SNX5. Interacts with SLC3A2 and SLC7A5; recruits SLC3A2 and SLC7A5 to lysosomes to promote leucine uptake into these organelles and is required for mTORC1 activation. Interacts with LRRC32; decreases TGFB1 production in regulatory T cells. Interacts with BECN1; competes with EGFR for LAPTM4B binding; regulates EGFR activity. Interacts with EGFR; positively correlates with EGFR activation.</text>
</comment>
<dbReference type="Proteomes" id="UP001266305">
    <property type="component" value="Unassembled WGS sequence"/>
</dbReference>
<keyword evidence="13" id="KW-0967">Endosome</keyword>
<comment type="similarity">
    <text evidence="8">Belongs to the LAPTM4/LAPTM5 transporter family.</text>
</comment>
<evidence type="ECO:0000256" key="17">
    <source>
        <dbReference type="ARBA" id="ARBA00023228"/>
    </source>
</evidence>
<dbReference type="InterPro" id="IPR051115">
    <property type="entry name" value="LAPTM_transporter"/>
</dbReference>
<evidence type="ECO:0000256" key="2">
    <source>
        <dbReference type="ARBA" id="ARBA00004236"/>
    </source>
</evidence>
<evidence type="ECO:0000256" key="11">
    <source>
        <dbReference type="ARBA" id="ARBA00022475"/>
    </source>
</evidence>
<keyword evidence="22" id="KW-1185">Reference proteome</keyword>
<keyword evidence="17" id="KW-0458">Lysosome</keyword>
<keyword evidence="12" id="KW-0812">Transmembrane</keyword>
<evidence type="ECO:0000256" key="14">
    <source>
        <dbReference type="ARBA" id="ARBA00022843"/>
    </source>
</evidence>
<proteinExistence type="inferred from homology"/>
<evidence type="ECO:0000256" key="4">
    <source>
        <dbReference type="ARBA" id="ARBA00004333"/>
    </source>
</evidence>
<dbReference type="PANTHER" id="PTHR12479">
    <property type="entry name" value="LYSOSOMAL-ASSOCIATED TRANSMEMBRANE PROTEIN"/>
    <property type="match status" value="1"/>
</dbReference>
<evidence type="ECO:0000313" key="21">
    <source>
        <dbReference type="EMBL" id="KAK2107284.1"/>
    </source>
</evidence>
<name>A0ABQ9VD42_SAGOE</name>
<keyword evidence="10" id="KW-0813">Transport</keyword>
<accession>A0ABQ9VD42</accession>
<keyword evidence="18" id="KW-0966">Cell projection</keyword>
<comment type="caution">
    <text evidence="21">The sequence shown here is derived from an EMBL/GenBank/DDBJ whole genome shotgun (WGS) entry which is preliminary data.</text>
</comment>
<dbReference type="Gene3D" id="3.30.420.40">
    <property type="match status" value="1"/>
</dbReference>
<evidence type="ECO:0000256" key="10">
    <source>
        <dbReference type="ARBA" id="ARBA00022448"/>
    </source>
</evidence>
<dbReference type="PANTHER" id="PTHR12479:SF6">
    <property type="entry name" value="LYSOSOMAL-ASSOCIATED TRANSMEMBRANE PROTEIN 4B"/>
    <property type="match status" value="1"/>
</dbReference>
<keyword evidence="15" id="KW-1133">Transmembrane helix</keyword>